<name>A0A0C4WJU0_9GAMM</name>
<dbReference type="STRING" id="1328314.Achr_6470"/>
<dbReference type="Proteomes" id="UP000068210">
    <property type="component" value="Chromosome"/>
</dbReference>
<comment type="similarity">
    <text evidence="1">Belongs to the UbiJ family.</text>
</comment>
<sequence length="207" mass="22593">MLGTALLASAEHALNRLLRLDGTAQPRLARLGGRVIAVRCTAPELTLHILPNADGLRLASHWQGEADCTLHAPAASLLRLAVSRQKTAILHSPEVRLEGDSASLLALAGILEDLELDWEYELSRWLGPVATQLFAGSLQHATRWSGQSLASLRQDLADYLGEESSTLVGRHEAEARFAEVDDLRLALDRLEARLARLAHPQEPRDNA</sequence>
<dbReference type="KEGG" id="acx:Achr_6470"/>
<dbReference type="EMBL" id="CP010415">
    <property type="protein sequence ID" value="AJE20146.1"/>
    <property type="molecule type" value="Genomic_DNA"/>
</dbReference>
<keyword evidence="1" id="KW-0963">Cytoplasm</keyword>
<organism evidence="3 4">
    <name type="scientific">Azotobacter chroococcum NCIMB 8003</name>
    <dbReference type="NCBI Taxonomy" id="1328314"/>
    <lineage>
        <taxon>Bacteria</taxon>
        <taxon>Pseudomonadati</taxon>
        <taxon>Pseudomonadota</taxon>
        <taxon>Gammaproteobacteria</taxon>
        <taxon>Pseudomonadales</taxon>
        <taxon>Pseudomonadaceae</taxon>
        <taxon>Azotobacter</taxon>
    </lineage>
</organism>
<dbReference type="GO" id="GO:0005737">
    <property type="term" value="C:cytoplasm"/>
    <property type="evidence" value="ECO:0007669"/>
    <property type="project" value="UniProtKB-SubCell"/>
</dbReference>
<feature type="domain" description="SCP2" evidence="2">
    <location>
        <begin position="14"/>
        <end position="111"/>
    </location>
</feature>
<evidence type="ECO:0000313" key="4">
    <source>
        <dbReference type="Proteomes" id="UP000068210"/>
    </source>
</evidence>
<protein>
    <recommendedName>
        <fullName evidence="1">Ubiquinone biosynthesis accessory factor UbiJ</fullName>
    </recommendedName>
</protein>
<dbReference type="HOGENOM" id="CLU_100130_1_0_6"/>
<evidence type="ECO:0000313" key="3">
    <source>
        <dbReference type="EMBL" id="AJE20146.1"/>
    </source>
</evidence>
<dbReference type="UniPathway" id="UPA00232"/>
<dbReference type="PANTHER" id="PTHR38693">
    <property type="entry name" value="UBIQUINONE BIOSYNTHESIS PROTEIN UBIJ"/>
    <property type="match status" value="1"/>
</dbReference>
<keyword evidence="1" id="KW-0831">Ubiquinone biosynthesis</keyword>
<dbReference type="InterPro" id="IPR036527">
    <property type="entry name" value="SCP2_sterol-bd_dom_sf"/>
</dbReference>
<accession>A0A0C4WJU0</accession>
<dbReference type="AlphaFoldDB" id="A0A0C4WJU0"/>
<dbReference type="InterPro" id="IPR038989">
    <property type="entry name" value="UbiJ"/>
</dbReference>
<gene>
    <name evidence="1" type="primary">ubiJ</name>
    <name evidence="3" type="ORF">Achr_6470</name>
</gene>
<reference evidence="3 4" key="1">
    <citation type="journal article" date="2015" name="PLoS ONE">
        <title>Azotobacter Genomes: The Genome of Azotobacter chroococcum NCIMB 8003 (ATCC 4412).</title>
        <authorList>
            <person name="Robson R.L."/>
            <person name="Jones R."/>
            <person name="Robson R.M."/>
            <person name="Schwartz A."/>
            <person name="Richardson T.H."/>
        </authorList>
    </citation>
    <scope>NUCLEOTIDE SEQUENCE [LARGE SCALE GENOMIC DNA]</scope>
    <source>
        <strain evidence="3 4">NCIMB 8003</strain>
    </source>
</reference>
<dbReference type="PANTHER" id="PTHR38693:SF1">
    <property type="entry name" value="UBIQUINONE BIOSYNTHESIS ACCESSORY FACTOR UBIJ"/>
    <property type="match status" value="1"/>
</dbReference>
<dbReference type="InterPro" id="IPR003033">
    <property type="entry name" value="SCP2_sterol-bd_dom"/>
</dbReference>
<dbReference type="RefSeq" id="WP_039801832.1">
    <property type="nucleotide sequence ID" value="NZ_CP010415.1"/>
</dbReference>
<dbReference type="Pfam" id="PF02036">
    <property type="entry name" value="SCP2"/>
    <property type="match status" value="1"/>
</dbReference>
<proteinExistence type="inferred from homology"/>
<comment type="subcellular location">
    <subcellularLocation>
        <location evidence="1">Cytoplasm</location>
    </subcellularLocation>
</comment>
<comment type="pathway">
    <text evidence="1">Cofactor biosynthesis; ubiquinone biosynthesis.</text>
</comment>
<dbReference type="GO" id="GO:0006744">
    <property type="term" value="P:ubiquinone biosynthetic process"/>
    <property type="evidence" value="ECO:0007669"/>
    <property type="project" value="UniProtKB-UniRule"/>
</dbReference>
<evidence type="ECO:0000256" key="1">
    <source>
        <dbReference type="HAMAP-Rule" id="MF_02215"/>
    </source>
</evidence>
<evidence type="ECO:0000259" key="2">
    <source>
        <dbReference type="Pfam" id="PF02036"/>
    </source>
</evidence>
<dbReference type="HAMAP" id="MF_02215">
    <property type="entry name" value="UbiJ"/>
    <property type="match status" value="1"/>
</dbReference>
<dbReference type="SUPFAM" id="SSF55718">
    <property type="entry name" value="SCP-like"/>
    <property type="match status" value="1"/>
</dbReference>
<comment type="function">
    <text evidence="1">Required for ubiquinone (coenzyme Q) biosynthesis. Binds hydrophobic ubiquinone biosynthetic intermediates via its SCP2 domain and is essential for the stability of the Ubi complex. May constitute a docking platform where Ubi enzymes assemble and access their SCP2-bound polyprenyl substrates.</text>
</comment>
<keyword evidence="4" id="KW-1185">Reference proteome</keyword>